<evidence type="ECO:0000313" key="3">
    <source>
        <dbReference type="Proteomes" id="UP000199111"/>
    </source>
</evidence>
<accession>A0A1I3SEP4</accession>
<protein>
    <submittedName>
        <fullName evidence="2">Uncharacterized protein</fullName>
    </submittedName>
</protein>
<dbReference type="AlphaFoldDB" id="A0A1I3SEP4"/>
<reference evidence="3" key="1">
    <citation type="submission" date="2016-10" db="EMBL/GenBank/DDBJ databases">
        <authorList>
            <person name="Varghese N."/>
            <person name="Submissions S."/>
        </authorList>
    </citation>
    <scope>NUCLEOTIDE SEQUENCE [LARGE SCALE GENOMIC DNA]</scope>
    <source>
        <strain evidence="3">CGMCC 4.2126</strain>
    </source>
</reference>
<dbReference type="GeneID" id="96299098"/>
<feature type="coiled-coil region" evidence="1">
    <location>
        <begin position="280"/>
        <end position="314"/>
    </location>
</feature>
<proteinExistence type="predicted"/>
<dbReference type="EMBL" id="FOQY01000010">
    <property type="protein sequence ID" value="SFJ57294.1"/>
    <property type="molecule type" value="Genomic_DNA"/>
</dbReference>
<gene>
    <name evidence="2" type="ORF">SAMN05216275_11032</name>
</gene>
<dbReference type="RefSeq" id="WP_093887907.1">
    <property type="nucleotide sequence ID" value="NZ_FOQY01000010.1"/>
</dbReference>
<organism evidence="2 3">
    <name type="scientific">Streptosporangium canum</name>
    <dbReference type="NCBI Taxonomy" id="324952"/>
    <lineage>
        <taxon>Bacteria</taxon>
        <taxon>Bacillati</taxon>
        <taxon>Actinomycetota</taxon>
        <taxon>Actinomycetes</taxon>
        <taxon>Streptosporangiales</taxon>
        <taxon>Streptosporangiaceae</taxon>
        <taxon>Streptosporangium</taxon>
    </lineage>
</organism>
<name>A0A1I3SEP4_9ACTN</name>
<evidence type="ECO:0000313" key="2">
    <source>
        <dbReference type="EMBL" id="SFJ57294.1"/>
    </source>
</evidence>
<sequence length="392" mass="44248">MSEYQYYEFLAVDRPLDARQQAEVRALSTRARITATSFTNEYHWGDFRGDPRRMMERYYDAHLYLANWGTHRVMLRLPRLLLDLDVAERYCVGEQVSAWVSGEHLILDLTSEDESGEWDEYAEDSLSAIVGVRAELGAGDLRPLYLAWLAAFGGWERDEDAFDDADEDGLEPPVPAGLGSLSASQRALADFLRLDADLLAVAAEASPAPAVVRDDPRRLAKGIAELTETEKDGLLLRVVQDQGAQVRMELLRRFRGGPGSDDGDLPRRSVAELLDAAAERRQGRERRDAARRAAEEARREQERALAREKRLEALARDEDGAWLRVDAMIGARKASEYDAAVELLKDLRAVAERAGRLGDFTQRFTLLRHQHLRKPSLIERFDRARLDHPPTG</sequence>
<keyword evidence="3" id="KW-1185">Reference proteome</keyword>
<evidence type="ECO:0000256" key="1">
    <source>
        <dbReference type="SAM" id="Coils"/>
    </source>
</evidence>
<keyword evidence="1" id="KW-0175">Coiled coil</keyword>
<dbReference type="Proteomes" id="UP000199111">
    <property type="component" value="Unassembled WGS sequence"/>
</dbReference>